<dbReference type="SUPFAM" id="SSF51679">
    <property type="entry name" value="Bacterial luciferase-like"/>
    <property type="match status" value="1"/>
</dbReference>
<feature type="domain" description="Luciferase-like" evidence="2">
    <location>
        <begin position="13"/>
        <end position="316"/>
    </location>
</feature>
<organism evidence="3">
    <name type="scientific">marine metagenome</name>
    <dbReference type="NCBI Taxonomy" id="408172"/>
    <lineage>
        <taxon>unclassified sequences</taxon>
        <taxon>metagenomes</taxon>
        <taxon>ecological metagenomes</taxon>
    </lineage>
</organism>
<dbReference type="PANTHER" id="PTHR43244:SF1">
    <property type="entry name" value="5,10-METHYLENETETRAHYDROMETHANOPTERIN REDUCTASE"/>
    <property type="match status" value="1"/>
</dbReference>
<accession>A0A381T2H7</accession>
<dbReference type="EMBL" id="UINC01003926">
    <property type="protein sequence ID" value="SVA10402.1"/>
    <property type="molecule type" value="Genomic_DNA"/>
</dbReference>
<dbReference type="AlphaFoldDB" id="A0A381T2H7"/>
<evidence type="ECO:0000313" key="3">
    <source>
        <dbReference type="EMBL" id="SVA10402.1"/>
    </source>
</evidence>
<dbReference type="PANTHER" id="PTHR43244">
    <property type="match status" value="1"/>
</dbReference>
<dbReference type="Gene3D" id="3.20.20.30">
    <property type="entry name" value="Luciferase-like domain"/>
    <property type="match status" value="1"/>
</dbReference>
<dbReference type="InterPro" id="IPR050564">
    <property type="entry name" value="F420-G6PD/mer"/>
</dbReference>
<keyword evidence="1" id="KW-0560">Oxidoreductase</keyword>
<dbReference type="InterPro" id="IPR011251">
    <property type="entry name" value="Luciferase-like_dom"/>
</dbReference>
<name>A0A381T2H7_9ZZZZ</name>
<proteinExistence type="predicted"/>
<evidence type="ECO:0000256" key="1">
    <source>
        <dbReference type="ARBA" id="ARBA00023002"/>
    </source>
</evidence>
<dbReference type="Pfam" id="PF00296">
    <property type="entry name" value="Bac_luciferase"/>
    <property type="match status" value="1"/>
</dbReference>
<dbReference type="InterPro" id="IPR036661">
    <property type="entry name" value="Luciferase-like_sf"/>
</dbReference>
<dbReference type="GO" id="GO:0016705">
    <property type="term" value="F:oxidoreductase activity, acting on paired donors, with incorporation or reduction of molecular oxygen"/>
    <property type="evidence" value="ECO:0007669"/>
    <property type="project" value="InterPro"/>
</dbReference>
<evidence type="ECO:0000259" key="2">
    <source>
        <dbReference type="Pfam" id="PF00296"/>
    </source>
</evidence>
<gene>
    <name evidence="3" type="ORF">METZ01_LOCUS63256</name>
</gene>
<reference evidence="3" key="1">
    <citation type="submission" date="2018-05" db="EMBL/GenBank/DDBJ databases">
        <authorList>
            <person name="Lanie J.A."/>
            <person name="Ng W.-L."/>
            <person name="Kazmierczak K.M."/>
            <person name="Andrzejewski T.M."/>
            <person name="Davidsen T.M."/>
            <person name="Wayne K.J."/>
            <person name="Tettelin H."/>
            <person name="Glass J.I."/>
            <person name="Rusch D."/>
            <person name="Podicherti R."/>
            <person name="Tsui H.-C.T."/>
            <person name="Winkler M.E."/>
        </authorList>
    </citation>
    <scope>NUCLEOTIDE SEQUENCE</scope>
</reference>
<protein>
    <recommendedName>
        <fullName evidence="2">Luciferase-like domain-containing protein</fullName>
    </recommendedName>
</protein>
<sequence>MKIDIILDPTHTTEEFSELGVIAEKLGFNAVLTANYPSAIDPFINFSILAKETHKIRMGPVAISPFETHPLKLSNLLYGLNQLSNGRAKIIVGGGGGTLISMGLKPNRRTMYPNMVQGVRECVEFLTGLSADKAISFNKDVFQITGPKPQWIDQPRPQIYVGATKPHMLSMSTEVADGLMMSDVTLARIDECMAIIDKSLKNSGRDRRTFAISNLFSWHVKSDRKEAVKEARAKLFVRGMLENWYISTFLDPEESQIVEDNFHAFAHAYAHNSDVIEGVPDGIIDKLLNHLTFTGNFNDVDRFVEEMVQFKNAGLDEFAIRLYKNPEQSMELIAERVMPHL</sequence>